<dbReference type="PANTHER" id="PTHR30053:SF14">
    <property type="entry name" value="TRANSLATION ELONGATION FACTOR KOW-LIKE DOMAIN-CONTAINING PROTEIN"/>
    <property type="match status" value="1"/>
</dbReference>
<dbReference type="GO" id="GO:0003746">
    <property type="term" value="F:translation elongation factor activity"/>
    <property type="evidence" value="ECO:0007669"/>
    <property type="project" value="UniProtKB-KW"/>
</dbReference>
<sequence length="153" mass="17525">MTGFGIFSAQRAFLRCFTTFSVSSLRQGMVFLHQGKYCEVVSFRQLKQGRGSSSIQLEYMDLMSRKVFTQNYPINSKVEKVDLERHNALVQYVDEDAKELIVSDHNFEDKSIDLSLIGQAHQFLSPGDEIQVYYHSDNIVKVTIPNHILSKAK</sequence>
<dbReference type="InterPro" id="IPR020599">
    <property type="entry name" value="Transl_elong_fac_P/YeiP"/>
</dbReference>
<reference evidence="2" key="1">
    <citation type="submission" date="2018-07" db="EMBL/GenBank/DDBJ databases">
        <authorList>
            <person name="Quirk P.G."/>
            <person name="Krulwich T.A."/>
        </authorList>
    </citation>
    <scope>NUCLEOTIDE SEQUENCE</scope>
    <source>
        <strain evidence="2">Anand</strain>
    </source>
</reference>
<dbReference type="Pfam" id="PF08207">
    <property type="entry name" value="EFP_N"/>
    <property type="match status" value="1"/>
</dbReference>
<evidence type="ECO:0000313" key="2">
    <source>
        <dbReference type="EMBL" id="SVP88771.1"/>
    </source>
</evidence>
<evidence type="ECO:0000259" key="1">
    <source>
        <dbReference type="Pfam" id="PF08207"/>
    </source>
</evidence>
<proteinExistence type="predicted"/>
<dbReference type="EMBL" id="UIVT01000001">
    <property type="protein sequence ID" value="SVP88771.1"/>
    <property type="molecule type" value="Genomic_DNA"/>
</dbReference>
<dbReference type="AlphaFoldDB" id="A0A3B0MFK4"/>
<dbReference type="VEuPathDB" id="PiroplasmaDB:TA03035"/>
<gene>
    <name evidence="2" type="ORF">TAT_000062600</name>
    <name evidence="3" type="ORF">TAV_000062300</name>
</gene>
<keyword evidence="2" id="KW-0251">Elongation factor</keyword>
<dbReference type="GO" id="GO:0005737">
    <property type="term" value="C:cytoplasm"/>
    <property type="evidence" value="ECO:0007669"/>
    <property type="project" value="TreeGrafter"/>
</dbReference>
<feature type="domain" description="Translation elongation factor KOW-like" evidence="1">
    <location>
        <begin position="21"/>
        <end position="72"/>
    </location>
</feature>
<dbReference type="InterPro" id="IPR008991">
    <property type="entry name" value="Translation_prot_SH3-like_sf"/>
</dbReference>
<protein>
    <submittedName>
        <fullName evidence="2">Elongation factor (Prokaryotic EFP homologue), putative</fullName>
    </submittedName>
</protein>
<keyword evidence="2" id="KW-0648">Protein biosynthesis</keyword>
<dbReference type="PANTHER" id="PTHR30053">
    <property type="entry name" value="ELONGATION FACTOR P"/>
    <property type="match status" value="1"/>
</dbReference>
<accession>A0A3B0MFK4</accession>
<dbReference type="EMBL" id="UIVS01000001">
    <property type="protein sequence ID" value="SVP89921.1"/>
    <property type="molecule type" value="Genomic_DNA"/>
</dbReference>
<dbReference type="Gene3D" id="2.40.50.140">
    <property type="entry name" value="Nucleic acid-binding proteins"/>
    <property type="match status" value="1"/>
</dbReference>
<name>A0A3B0MFK4_THEAN</name>
<dbReference type="InterPro" id="IPR013185">
    <property type="entry name" value="Transl_elong_KOW-like"/>
</dbReference>
<dbReference type="SUPFAM" id="SSF50104">
    <property type="entry name" value="Translation proteins SH3-like domain"/>
    <property type="match status" value="1"/>
</dbReference>
<evidence type="ECO:0000313" key="3">
    <source>
        <dbReference type="EMBL" id="SVP89921.1"/>
    </source>
</evidence>
<dbReference type="InterPro" id="IPR012340">
    <property type="entry name" value="NA-bd_OB-fold"/>
</dbReference>
<organism evidence="2">
    <name type="scientific">Theileria annulata</name>
    <dbReference type="NCBI Taxonomy" id="5874"/>
    <lineage>
        <taxon>Eukaryota</taxon>
        <taxon>Sar</taxon>
        <taxon>Alveolata</taxon>
        <taxon>Apicomplexa</taxon>
        <taxon>Aconoidasida</taxon>
        <taxon>Piroplasmida</taxon>
        <taxon>Theileriidae</taxon>
        <taxon>Theileria</taxon>
    </lineage>
</organism>
<dbReference type="Gene3D" id="2.30.30.30">
    <property type="match status" value="1"/>
</dbReference>
<dbReference type="InterPro" id="IPR014722">
    <property type="entry name" value="Rib_uL2_dom2"/>
</dbReference>